<dbReference type="AlphaFoldDB" id="A0A2U1ZVP0"/>
<protein>
    <recommendedName>
        <fullName evidence="3">PIN domain-containing protein</fullName>
    </recommendedName>
</protein>
<name>A0A2U1ZVP0_9MICO</name>
<dbReference type="Proteomes" id="UP000245166">
    <property type="component" value="Unassembled WGS sequence"/>
</dbReference>
<evidence type="ECO:0000313" key="1">
    <source>
        <dbReference type="EMBL" id="PWD51048.1"/>
    </source>
</evidence>
<gene>
    <name evidence="1" type="ORF">C8046_10705</name>
</gene>
<sequence>MTRIAIDADVALRLVREGVRIRPEQHLVGPAVLRSHALQELYRAVRAGELADAEGRRLLEGLAGLKIRLLGDRVSRAVAWRIAAQLDRDDTALAEYLAVAQLQSDLLVTADPALAAAAEGIVAVGTWDDHFGPRG</sequence>
<proteinExistence type="predicted"/>
<keyword evidence="2" id="KW-1185">Reference proteome</keyword>
<dbReference type="RefSeq" id="WP_109229429.1">
    <property type="nucleotide sequence ID" value="NZ_PYHR01000002.1"/>
</dbReference>
<reference evidence="1 2" key="1">
    <citation type="submission" date="2018-03" db="EMBL/GenBank/DDBJ databases">
        <title>Genome assembly of novel Miniimonas species PCH200.</title>
        <authorList>
            <person name="Thakur V."/>
            <person name="Kumar V."/>
            <person name="Singh D."/>
        </authorList>
    </citation>
    <scope>NUCLEOTIDE SEQUENCE [LARGE SCALE GENOMIC DNA]</scope>
    <source>
        <strain evidence="1 2">PCH200</strain>
    </source>
</reference>
<accession>A0A2U1ZVP0</accession>
<dbReference type="OrthoDB" id="8370557at2"/>
<organism evidence="1 2">
    <name type="scientific">Serinibacter arcticus</name>
    <dbReference type="NCBI Taxonomy" id="1655435"/>
    <lineage>
        <taxon>Bacteria</taxon>
        <taxon>Bacillati</taxon>
        <taxon>Actinomycetota</taxon>
        <taxon>Actinomycetes</taxon>
        <taxon>Micrococcales</taxon>
        <taxon>Beutenbergiaceae</taxon>
        <taxon>Serinibacter</taxon>
    </lineage>
</organism>
<comment type="caution">
    <text evidence="1">The sequence shown here is derived from an EMBL/GenBank/DDBJ whole genome shotgun (WGS) entry which is preliminary data.</text>
</comment>
<dbReference type="Gene3D" id="3.40.50.1010">
    <property type="entry name" value="5'-nuclease"/>
    <property type="match status" value="1"/>
</dbReference>
<evidence type="ECO:0008006" key="3">
    <source>
        <dbReference type="Google" id="ProtNLM"/>
    </source>
</evidence>
<evidence type="ECO:0000313" key="2">
    <source>
        <dbReference type="Proteomes" id="UP000245166"/>
    </source>
</evidence>
<dbReference type="EMBL" id="PYHR01000002">
    <property type="protein sequence ID" value="PWD51048.1"/>
    <property type="molecule type" value="Genomic_DNA"/>
</dbReference>